<evidence type="ECO:0000313" key="6">
    <source>
        <dbReference type="Proteomes" id="UP000485058"/>
    </source>
</evidence>
<dbReference type="PANTHER" id="PTHR12378">
    <property type="entry name" value="DESUMOYLATING ISOPEPTIDASE"/>
    <property type="match status" value="1"/>
</dbReference>
<dbReference type="Proteomes" id="UP000485058">
    <property type="component" value="Unassembled WGS sequence"/>
</dbReference>
<accession>A0A6A0A4N6</accession>
<sequence length="107" mass="12042">QFEWSFGFCEQGTGVYVVEARKNPIYHYRESVDLGYSPLSKQQIKQLLRQMKQEWPGASYELLSRNCCHFCEALAEGLGVRPLPAWVNRLAVSADATAAFTNQAVAV</sequence>
<reference evidence="5 6" key="1">
    <citation type="submission" date="2020-02" db="EMBL/GenBank/DDBJ databases">
        <title>Draft genome sequence of Haematococcus lacustris strain NIES-144.</title>
        <authorList>
            <person name="Morimoto D."/>
            <person name="Nakagawa S."/>
            <person name="Yoshida T."/>
            <person name="Sawayama S."/>
        </authorList>
    </citation>
    <scope>NUCLEOTIDE SEQUENCE [LARGE SCALE GENOMIC DNA]</scope>
    <source>
        <strain evidence="5 6">NIES-144</strain>
    </source>
</reference>
<dbReference type="PROSITE" id="PS51858">
    <property type="entry name" value="PPPDE"/>
    <property type="match status" value="1"/>
</dbReference>
<feature type="domain" description="PPPDE" evidence="4">
    <location>
        <begin position="1"/>
        <end position="107"/>
    </location>
</feature>
<evidence type="ECO:0000256" key="3">
    <source>
        <dbReference type="ARBA" id="ARBA00022801"/>
    </source>
</evidence>
<dbReference type="GO" id="GO:0016579">
    <property type="term" value="P:protein deubiquitination"/>
    <property type="evidence" value="ECO:0007669"/>
    <property type="project" value="TreeGrafter"/>
</dbReference>
<dbReference type="PANTHER" id="PTHR12378:SF9">
    <property type="entry name" value="OS06G0107000 PROTEIN"/>
    <property type="match status" value="1"/>
</dbReference>
<name>A0A6A0A4N6_HAELA</name>
<dbReference type="GO" id="GO:0101005">
    <property type="term" value="F:deubiquitinase activity"/>
    <property type="evidence" value="ECO:0007669"/>
    <property type="project" value="TreeGrafter"/>
</dbReference>
<gene>
    <name evidence="5" type="ORF">HaLaN_24071</name>
</gene>
<keyword evidence="2" id="KW-0645">Protease</keyword>
<evidence type="ECO:0000259" key="4">
    <source>
        <dbReference type="PROSITE" id="PS51858"/>
    </source>
</evidence>
<dbReference type="InterPro" id="IPR042266">
    <property type="entry name" value="PPPDE_sf"/>
</dbReference>
<dbReference type="EMBL" id="BLLF01002987">
    <property type="protein sequence ID" value="GFH26002.1"/>
    <property type="molecule type" value="Genomic_DNA"/>
</dbReference>
<evidence type="ECO:0000256" key="1">
    <source>
        <dbReference type="ARBA" id="ARBA00008140"/>
    </source>
</evidence>
<evidence type="ECO:0000313" key="5">
    <source>
        <dbReference type="EMBL" id="GFH26002.1"/>
    </source>
</evidence>
<dbReference type="Gene3D" id="3.90.1720.30">
    <property type="entry name" value="PPPDE domains"/>
    <property type="match status" value="1"/>
</dbReference>
<comment type="caution">
    <text evidence="5">The sequence shown here is derived from an EMBL/GenBank/DDBJ whole genome shotgun (WGS) entry which is preliminary data.</text>
</comment>
<feature type="non-terminal residue" evidence="5">
    <location>
        <position position="1"/>
    </location>
</feature>
<organism evidence="5 6">
    <name type="scientific">Haematococcus lacustris</name>
    <name type="common">Green alga</name>
    <name type="synonym">Haematococcus pluvialis</name>
    <dbReference type="NCBI Taxonomy" id="44745"/>
    <lineage>
        <taxon>Eukaryota</taxon>
        <taxon>Viridiplantae</taxon>
        <taxon>Chlorophyta</taxon>
        <taxon>core chlorophytes</taxon>
        <taxon>Chlorophyceae</taxon>
        <taxon>CS clade</taxon>
        <taxon>Chlamydomonadales</taxon>
        <taxon>Haematococcaceae</taxon>
        <taxon>Haematococcus</taxon>
    </lineage>
</organism>
<proteinExistence type="inferred from homology"/>
<dbReference type="Pfam" id="PF05903">
    <property type="entry name" value="Peptidase_C97"/>
    <property type="match status" value="1"/>
</dbReference>
<dbReference type="InterPro" id="IPR008580">
    <property type="entry name" value="PPPDE_dom"/>
</dbReference>
<evidence type="ECO:0000256" key="2">
    <source>
        <dbReference type="ARBA" id="ARBA00022670"/>
    </source>
</evidence>
<protein>
    <submittedName>
        <fullName evidence="5">DUF862 domain-containing protein</fullName>
    </submittedName>
</protein>
<keyword evidence="3" id="KW-0378">Hydrolase</keyword>
<dbReference type="AlphaFoldDB" id="A0A6A0A4N6"/>
<feature type="non-terminal residue" evidence="5">
    <location>
        <position position="107"/>
    </location>
</feature>
<comment type="similarity">
    <text evidence="1">Belongs to the DeSI family.</text>
</comment>
<keyword evidence="6" id="KW-1185">Reference proteome</keyword>
<dbReference type="GO" id="GO:0006508">
    <property type="term" value="P:proteolysis"/>
    <property type="evidence" value="ECO:0007669"/>
    <property type="project" value="UniProtKB-KW"/>
</dbReference>
<dbReference type="SMART" id="SM01179">
    <property type="entry name" value="DUF862"/>
    <property type="match status" value="1"/>
</dbReference>